<dbReference type="Proteomes" id="UP001206128">
    <property type="component" value="Unassembled WGS sequence"/>
</dbReference>
<sequence length="988" mass="106252">MARPSEDADQAVLTPPEPERDPEPDPPAAESTVDAGAESPPHSQFTYHFNGDVHAFGANFGVSGVAPIRRVTGRISGAEVTEALRHWVAPAEFARAEAVLREHRVVVLVSPDSSGKRTAALALLHRIAPDAEPIRSLVPTDSYARLVSRGFRDNQRYLVHDRVVSEDPLALQRFDAERLIAKLAEANAHLVITTAAAPVERRYFEHLVVDWRPPDRMRLFRAVFGNAPLPAGLDGDLLAARVAQLPPGRVVALAEQLAEQPDTALDVLRDSARGKVVEWFDAGPTRRDVLTVAALAVVYGLSEQLFEQLLADLLDQAGLSEPSGQGGLSGVSGLGGTGGEAEQPDQRPAPDQAFPQRRAEWSSRHPLITTTRADPRGTGRPRGGRRVVFRAEDYREWVIAELVERYDHELWTPLRAWMRRVARSGPPEARVQLAFAVALLSRDSVSEVEESLLAEWSDGGPAERLTASCVLSMMCVDDSLAPDALRIALDWATGADQADQADRQRAVTAAGALGGALGIRYPAEALSWLWLLAMRDSPVRDTACASIAALIGETAGDAEASRFALGLTTAELRDRLRGNARGAEAEAALDVVTTLLSSVRADTGEPVVSVLLREQPDNTDALGALWAEVLRSAAHSEPAVTALRQALEGLGQDDTARQAAHRLGAAVRSGLSDSDRVLLTQDLAEVLRAGPRQAGLPHALLSALLADQPTAATAPGPATTEDTATAGSGQDQTYPVVEERRLAPVRRRWWRFFRRRRDTAELPERRPGTVHVFEVDGEYATCGDRGHPRGHHRVVVRAVSVSVVDVRERTVVARLTVPSANAAAAFQIEAVFRCQVTAPEEVAGTGLTDLAPLLTDHLAQDTLLPNLGTGLPVSAVNQLWPRADARIRAYCVVDPPSVPGMTVALQRVDVLVARESRGAAQGRAWQPGPAAFGHDGDELVDLFGRTSDAVSTTSTTRPVAPAGPAGAEPHQHQQRAHGPRVFDEDELN</sequence>
<feature type="region of interest" description="Disordered" evidence="1">
    <location>
        <begin position="949"/>
        <end position="988"/>
    </location>
</feature>
<organism evidence="2 3">
    <name type="scientific">Goodfellowiella coeruleoviolacea</name>
    <dbReference type="NCBI Taxonomy" id="334858"/>
    <lineage>
        <taxon>Bacteria</taxon>
        <taxon>Bacillati</taxon>
        <taxon>Actinomycetota</taxon>
        <taxon>Actinomycetes</taxon>
        <taxon>Pseudonocardiales</taxon>
        <taxon>Pseudonocardiaceae</taxon>
        <taxon>Goodfellowiella</taxon>
    </lineage>
</organism>
<comment type="caution">
    <text evidence="2">The sequence shown here is derived from an EMBL/GenBank/DDBJ whole genome shotgun (WGS) entry which is preliminary data.</text>
</comment>
<evidence type="ECO:0000256" key="1">
    <source>
        <dbReference type="SAM" id="MobiDB-lite"/>
    </source>
</evidence>
<feature type="compositionally biased region" description="Low complexity" evidence="1">
    <location>
        <begin position="369"/>
        <end position="378"/>
    </location>
</feature>
<dbReference type="AlphaFoldDB" id="A0AAE3GLM1"/>
<feature type="compositionally biased region" description="Low complexity" evidence="1">
    <location>
        <begin position="958"/>
        <end position="968"/>
    </location>
</feature>
<gene>
    <name evidence="2" type="ORF">LX83_006701</name>
</gene>
<name>A0AAE3GLM1_9PSEU</name>
<protein>
    <submittedName>
        <fullName evidence="2">Uncharacterized protein</fullName>
    </submittedName>
</protein>
<feature type="compositionally biased region" description="Gly residues" evidence="1">
    <location>
        <begin position="324"/>
        <end position="339"/>
    </location>
</feature>
<feature type="compositionally biased region" description="Low complexity" evidence="1">
    <location>
        <begin position="711"/>
        <end position="726"/>
    </location>
</feature>
<dbReference type="RefSeq" id="WP_253779146.1">
    <property type="nucleotide sequence ID" value="NZ_JAMTCK010000021.1"/>
</dbReference>
<keyword evidence="3" id="KW-1185">Reference proteome</keyword>
<feature type="region of interest" description="Disordered" evidence="1">
    <location>
        <begin position="711"/>
        <end position="735"/>
    </location>
</feature>
<evidence type="ECO:0000313" key="2">
    <source>
        <dbReference type="EMBL" id="MCP2169815.1"/>
    </source>
</evidence>
<accession>A0AAE3GLM1</accession>
<feature type="region of interest" description="Disordered" evidence="1">
    <location>
        <begin position="322"/>
        <end position="384"/>
    </location>
</feature>
<proteinExistence type="predicted"/>
<reference evidence="2" key="1">
    <citation type="submission" date="2022-06" db="EMBL/GenBank/DDBJ databases">
        <title>Genomic Encyclopedia of Archaeal and Bacterial Type Strains, Phase II (KMG-II): from individual species to whole genera.</title>
        <authorList>
            <person name="Goeker M."/>
        </authorList>
    </citation>
    <scope>NUCLEOTIDE SEQUENCE</scope>
    <source>
        <strain evidence="2">DSM 43935</strain>
    </source>
</reference>
<dbReference type="EMBL" id="JAMTCK010000021">
    <property type="protein sequence ID" value="MCP2169815.1"/>
    <property type="molecule type" value="Genomic_DNA"/>
</dbReference>
<evidence type="ECO:0000313" key="3">
    <source>
        <dbReference type="Proteomes" id="UP001206128"/>
    </source>
</evidence>
<feature type="region of interest" description="Disordered" evidence="1">
    <location>
        <begin position="1"/>
        <end position="42"/>
    </location>
</feature>